<dbReference type="RefSeq" id="WP_253747165.1">
    <property type="nucleotide sequence ID" value="NZ_BAABKA010000035.1"/>
</dbReference>
<feature type="region of interest" description="Disordered" evidence="1">
    <location>
        <begin position="144"/>
        <end position="179"/>
    </location>
</feature>
<accession>A0A9X2GQC0</accession>
<proteinExistence type="predicted"/>
<dbReference type="InterPro" id="IPR036086">
    <property type="entry name" value="ParB/Sulfiredoxin_sf"/>
</dbReference>
<dbReference type="GO" id="GO:0045881">
    <property type="term" value="P:positive regulation of sporulation resulting in formation of a cellular spore"/>
    <property type="evidence" value="ECO:0007669"/>
    <property type="project" value="TreeGrafter"/>
</dbReference>
<dbReference type="Pfam" id="PF02195">
    <property type="entry name" value="ParB_N"/>
    <property type="match status" value="1"/>
</dbReference>
<dbReference type="InterPro" id="IPR003115">
    <property type="entry name" value="ParB_N"/>
</dbReference>
<dbReference type="GO" id="GO:0005694">
    <property type="term" value="C:chromosome"/>
    <property type="evidence" value="ECO:0007669"/>
    <property type="project" value="TreeGrafter"/>
</dbReference>
<organism evidence="3 4">
    <name type="scientific">Nonomuraea thailandensis</name>
    <dbReference type="NCBI Taxonomy" id="1188745"/>
    <lineage>
        <taxon>Bacteria</taxon>
        <taxon>Bacillati</taxon>
        <taxon>Actinomycetota</taxon>
        <taxon>Actinomycetes</taxon>
        <taxon>Streptosporangiales</taxon>
        <taxon>Streptosporangiaceae</taxon>
        <taxon>Nonomuraea</taxon>
    </lineage>
</organism>
<protein>
    <submittedName>
        <fullName evidence="3">ParB-like chromosome segregation protein Spo0J</fullName>
    </submittedName>
</protein>
<dbReference type="EMBL" id="JAMZEB010000002">
    <property type="protein sequence ID" value="MCP2359746.1"/>
    <property type="molecule type" value="Genomic_DNA"/>
</dbReference>
<dbReference type="PANTHER" id="PTHR33375">
    <property type="entry name" value="CHROMOSOME-PARTITIONING PROTEIN PARB-RELATED"/>
    <property type="match status" value="1"/>
</dbReference>
<dbReference type="GO" id="GO:0007059">
    <property type="term" value="P:chromosome segregation"/>
    <property type="evidence" value="ECO:0007669"/>
    <property type="project" value="TreeGrafter"/>
</dbReference>
<dbReference type="Proteomes" id="UP001139648">
    <property type="component" value="Unassembled WGS sequence"/>
</dbReference>
<evidence type="ECO:0000259" key="2">
    <source>
        <dbReference type="SMART" id="SM00470"/>
    </source>
</evidence>
<sequence>MSASMPAIVSQTYRMVPVADLEPHPDNPHQGDVDVIAKSIEKNGFYGTILVQKSRMRIIAGEHRWRGAKAKGLGQVPALILDVDDAAALRILLADNRTAEIGGYDDQALAELLRSLDDLDGTGWTEQDLDDLADAIAADNAVALSPDRAPAPGGGRADQAGTDDEEELPEPGDAETHTRPVVWGVVVTCDSEAQQVQLLNQLAGQGWSARALM</sequence>
<comment type="caution">
    <text evidence="3">The sequence shown here is derived from an EMBL/GenBank/DDBJ whole genome shotgun (WGS) entry which is preliminary data.</text>
</comment>
<evidence type="ECO:0000256" key="1">
    <source>
        <dbReference type="SAM" id="MobiDB-lite"/>
    </source>
</evidence>
<dbReference type="InterPro" id="IPR050336">
    <property type="entry name" value="Chromosome_partition/occlusion"/>
</dbReference>
<gene>
    <name evidence="3" type="ORF">HD597_006766</name>
</gene>
<evidence type="ECO:0000313" key="4">
    <source>
        <dbReference type="Proteomes" id="UP001139648"/>
    </source>
</evidence>
<dbReference type="AlphaFoldDB" id="A0A9X2GQC0"/>
<feature type="domain" description="ParB-like N-terminal" evidence="2">
    <location>
        <begin position="14"/>
        <end position="97"/>
    </location>
</feature>
<dbReference type="PANTHER" id="PTHR33375:SF1">
    <property type="entry name" value="CHROMOSOME-PARTITIONING PROTEIN PARB-RELATED"/>
    <property type="match status" value="1"/>
</dbReference>
<reference evidence="3" key="1">
    <citation type="submission" date="2022-06" db="EMBL/GenBank/DDBJ databases">
        <title>Sequencing the genomes of 1000 actinobacteria strains.</title>
        <authorList>
            <person name="Klenk H.-P."/>
        </authorList>
    </citation>
    <scope>NUCLEOTIDE SEQUENCE</scope>
    <source>
        <strain evidence="3">DSM 46694</strain>
    </source>
</reference>
<feature type="compositionally biased region" description="Acidic residues" evidence="1">
    <location>
        <begin position="161"/>
        <end position="173"/>
    </location>
</feature>
<dbReference type="SMART" id="SM00470">
    <property type="entry name" value="ParB"/>
    <property type="match status" value="1"/>
</dbReference>
<evidence type="ECO:0000313" key="3">
    <source>
        <dbReference type="EMBL" id="MCP2359746.1"/>
    </source>
</evidence>
<dbReference type="SUPFAM" id="SSF110849">
    <property type="entry name" value="ParB/Sulfiredoxin"/>
    <property type="match status" value="1"/>
</dbReference>
<keyword evidence="4" id="KW-1185">Reference proteome</keyword>
<dbReference type="Gene3D" id="3.90.1530.10">
    <property type="entry name" value="Conserved hypothetical protein from pyrococcus furiosus pfu- 392566-001, ParB domain"/>
    <property type="match status" value="1"/>
</dbReference>
<name>A0A9X2GQC0_9ACTN</name>